<sequence>MSQKLLLSFSMLVVLFQVSCGPTQLSIHDSNTVNGPVYGHESDTVYGVDMLGQPRSFTRGGITSARDVQIEWEDSAKEGGERLIRSSATEFVVEPDVGEPFLFVQYNEEQLKAGERVLLLEETGKIKIVRDRKDFFDKVATRKNANEE</sequence>
<evidence type="ECO:0000313" key="1">
    <source>
        <dbReference type="EMBL" id="SVB85956.1"/>
    </source>
</evidence>
<proteinExistence type="predicted"/>
<name>A0A382HFB1_9ZZZZ</name>
<dbReference type="AlphaFoldDB" id="A0A382HFB1"/>
<protein>
    <submittedName>
        <fullName evidence="1">Uncharacterized protein</fullName>
    </submittedName>
</protein>
<organism evidence="1">
    <name type="scientific">marine metagenome</name>
    <dbReference type="NCBI Taxonomy" id="408172"/>
    <lineage>
        <taxon>unclassified sequences</taxon>
        <taxon>metagenomes</taxon>
        <taxon>ecological metagenomes</taxon>
    </lineage>
</organism>
<gene>
    <name evidence="1" type="ORF">METZ01_LOCUS238810</name>
</gene>
<accession>A0A382HFB1</accession>
<reference evidence="1" key="1">
    <citation type="submission" date="2018-05" db="EMBL/GenBank/DDBJ databases">
        <authorList>
            <person name="Lanie J.A."/>
            <person name="Ng W.-L."/>
            <person name="Kazmierczak K.M."/>
            <person name="Andrzejewski T.M."/>
            <person name="Davidsen T.M."/>
            <person name="Wayne K.J."/>
            <person name="Tettelin H."/>
            <person name="Glass J.I."/>
            <person name="Rusch D."/>
            <person name="Podicherti R."/>
            <person name="Tsui H.-C.T."/>
            <person name="Winkler M.E."/>
        </authorList>
    </citation>
    <scope>NUCLEOTIDE SEQUENCE</scope>
</reference>
<dbReference type="EMBL" id="UINC01060927">
    <property type="protein sequence ID" value="SVB85956.1"/>
    <property type="molecule type" value="Genomic_DNA"/>
</dbReference>